<dbReference type="EMBL" id="GBXM01107213">
    <property type="protein sequence ID" value="JAH01364.1"/>
    <property type="molecule type" value="Transcribed_RNA"/>
</dbReference>
<organism evidence="1">
    <name type="scientific">Anguilla anguilla</name>
    <name type="common">European freshwater eel</name>
    <name type="synonym">Muraena anguilla</name>
    <dbReference type="NCBI Taxonomy" id="7936"/>
    <lineage>
        <taxon>Eukaryota</taxon>
        <taxon>Metazoa</taxon>
        <taxon>Chordata</taxon>
        <taxon>Craniata</taxon>
        <taxon>Vertebrata</taxon>
        <taxon>Euteleostomi</taxon>
        <taxon>Actinopterygii</taxon>
        <taxon>Neopterygii</taxon>
        <taxon>Teleostei</taxon>
        <taxon>Anguilliformes</taxon>
        <taxon>Anguillidae</taxon>
        <taxon>Anguilla</taxon>
    </lineage>
</organism>
<reference evidence="1" key="1">
    <citation type="submission" date="2014-11" db="EMBL/GenBank/DDBJ databases">
        <authorList>
            <person name="Amaro Gonzalez C."/>
        </authorList>
    </citation>
    <scope>NUCLEOTIDE SEQUENCE</scope>
</reference>
<sequence>MRLQGYRHRRMRSVSCLLHSHYSDDKRPLTQRDRVHPSLALKDEYSSCIWQVCLYTYCCKDRNIIVFYCVKCTSKAH</sequence>
<dbReference type="AlphaFoldDB" id="A0A0E9PA44"/>
<name>A0A0E9PA44_ANGAN</name>
<evidence type="ECO:0000313" key="1">
    <source>
        <dbReference type="EMBL" id="JAH01364.1"/>
    </source>
</evidence>
<reference evidence="1" key="2">
    <citation type="journal article" date="2015" name="Fish Shellfish Immunol.">
        <title>Early steps in the European eel (Anguilla anguilla)-Vibrio vulnificus interaction in the gills: Role of the RtxA13 toxin.</title>
        <authorList>
            <person name="Callol A."/>
            <person name="Pajuelo D."/>
            <person name="Ebbesson L."/>
            <person name="Teles M."/>
            <person name="MacKenzie S."/>
            <person name="Amaro C."/>
        </authorList>
    </citation>
    <scope>NUCLEOTIDE SEQUENCE</scope>
</reference>
<protein>
    <submittedName>
        <fullName evidence="1">Uncharacterized protein</fullName>
    </submittedName>
</protein>
<accession>A0A0E9PA44</accession>
<proteinExistence type="predicted"/>